<dbReference type="PANTHER" id="PTHR43523">
    <property type="entry name" value="GLUCOSE-1-PHOSPHATE ADENYLYLTRANSFERASE-RELATED"/>
    <property type="match status" value="1"/>
</dbReference>
<feature type="domain" description="Glucose-1-phosphate adenylyltransferase/Bifunctional protein GlmU-like C-terminal hexapeptide" evidence="4">
    <location>
        <begin position="288"/>
        <end position="362"/>
    </location>
</feature>
<dbReference type="InterPro" id="IPR056818">
    <property type="entry name" value="GlmU/GlgC-like_hexapep"/>
</dbReference>
<feature type="domain" description="Nucleotidyl transferase" evidence="3">
    <location>
        <begin position="28"/>
        <end position="160"/>
    </location>
</feature>
<evidence type="ECO:0000259" key="4">
    <source>
        <dbReference type="Pfam" id="PF24894"/>
    </source>
</evidence>
<evidence type="ECO:0000313" key="6">
    <source>
        <dbReference type="Proteomes" id="UP000470082"/>
    </source>
</evidence>
<gene>
    <name evidence="5" type="primary">glgD</name>
    <name evidence="5" type="ORF">FYJ50_00235</name>
</gene>
<accession>A0A7X2N151</accession>
<name>A0A7X2N151_9FIRM</name>
<dbReference type="EMBL" id="VUMM01000001">
    <property type="protein sequence ID" value="MSS00555.1"/>
    <property type="molecule type" value="Genomic_DNA"/>
</dbReference>
<sequence>MATALGIVSYNDSTVYVQGLQQHRPIASFSFLGRYRLLDVPVSNMTNSGMDDIEIYVNGNPRSLFDHIGDGRQYNINSKHGSLSLIPLYKETGLGTSIYTSDVESYYDNIDNIIETKHDYVIIAPVNYIYTTNYAELLQQHIESGADISMLYKTVNDANEKYINCDTLALNKQKGVEGIELNVGRYKKRDLSLLTYIMKKDIFVSLIEEARKVSRMYWLKDIINDKCAELDIRAIAHRGKVYCINDLKSYFDANMDILSLDNMKEFSDPKWPIYTNTSDTAPVVYIGDGTAQQSLISNGSQISGTVKHSIVGRSCKIGKGAIIENCVITEDVEIGPNAILQNVIIDKHSKIIHKKELVGQDYEPLYIGRREKI</sequence>
<reference evidence="5 6" key="1">
    <citation type="submission" date="2019-08" db="EMBL/GenBank/DDBJ databases">
        <title>In-depth cultivation of the pig gut microbiome towards novel bacterial diversity and tailored functional studies.</title>
        <authorList>
            <person name="Wylensek D."/>
            <person name="Hitch T.C.A."/>
            <person name="Clavel T."/>
        </authorList>
    </citation>
    <scope>NUCLEOTIDE SEQUENCE [LARGE SCALE GENOMIC DNA]</scope>
    <source>
        <strain evidence="5 6">LKV-178-WT-2G</strain>
    </source>
</reference>
<dbReference type="NCBIfam" id="TIGR02092">
    <property type="entry name" value="glgD"/>
    <property type="match status" value="1"/>
</dbReference>
<proteinExistence type="inferred from homology"/>
<keyword evidence="6" id="KW-1185">Reference proteome</keyword>
<dbReference type="CDD" id="cd04651">
    <property type="entry name" value="LbH_G1P_AT_C"/>
    <property type="match status" value="1"/>
</dbReference>
<evidence type="ECO:0000259" key="3">
    <source>
        <dbReference type="Pfam" id="PF00483"/>
    </source>
</evidence>
<dbReference type="InterPro" id="IPR011004">
    <property type="entry name" value="Trimer_LpxA-like_sf"/>
</dbReference>
<evidence type="ECO:0000256" key="2">
    <source>
        <dbReference type="ARBA" id="ARBA00023056"/>
    </source>
</evidence>
<dbReference type="InterPro" id="IPR011832">
    <property type="entry name" value="GlgDAde_trans"/>
</dbReference>
<dbReference type="GO" id="GO:0008878">
    <property type="term" value="F:glucose-1-phosphate adenylyltransferase activity"/>
    <property type="evidence" value="ECO:0007669"/>
    <property type="project" value="UniProtKB-EC"/>
</dbReference>
<dbReference type="Pfam" id="PF00483">
    <property type="entry name" value="NTP_transferase"/>
    <property type="match status" value="1"/>
</dbReference>
<keyword evidence="5" id="KW-0808">Transferase</keyword>
<dbReference type="RefSeq" id="WP_154459030.1">
    <property type="nucleotide sequence ID" value="NZ_VUMM01000001.1"/>
</dbReference>
<protein>
    <submittedName>
        <fullName evidence="5">Glucose-1-phosphate adenylyltransferase subunit GlgD</fullName>
        <ecNumber evidence="5">2.7.7.27</ecNumber>
    </submittedName>
</protein>
<dbReference type="PANTHER" id="PTHR43523:SF6">
    <property type="entry name" value="GLYCOGEN BIOSYNTHESIS PROTEIN GLGD"/>
    <property type="match status" value="1"/>
</dbReference>
<keyword evidence="5" id="KW-0548">Nucleotidyltransferase</keyword>
<dbReference type="AlphaFoldDB" id="A0A7X2N151"/>
<dbReference type="Gene3D" id="3.90.550.10">
    <property type="entry name" value="Spore Coat Polysaccharide Biosynthesis Protein SpsA, Chain A"/>
    <property type="match status" value="1"/>
</dbReference>
<dbReference type="Pfam" id="PF24894">
    <property type="entry name" value="Hexapep_GlmU"/>
    <property type="match status" value="1"/>
</dbReference>
<organism evidence="5 6">
    <name type="scientific">Floccifex porci</name>
    <dbReference type="NCBI Taxonomy" id="2606629"/>
    <lineage>
        <taxon>Bacteria</taxon>
        <taxon>Bacillati</taxon>
        <taxon>Bacillota</taxon>
        <taxon>Erysipelotrichia</taxon>
        <taxon>Erysipelotrichales</taxon>
        <taxon>Erysipelotrichaceae</taxon>
        <taxon>Floccifex</taxon>
    </lineage>
</organism>
<dbReference type="InterPro" id="IPR005835">
    <property type="entry name" value="NTP_transferase_dom"/>
</dbReference>
<dbReference type="SUPFAM" id="SSF51161">
    <property type="entry name" value="Trimeric LpxA-like enzymes"/>
    <property type="match status" value="1"/>
</dbReference>
<dbReference type="EC" id="2.7.7.27" evidence="5"/>
<comment type="similarity">
    <text evidence="1">Belongs to the bacterial/plant glucose-1-phosphate adenylyltransferase family.</text>
</comment>
<dbReference type="SUPFAM" id="SSF53448">
    <property type="entry name" value="Nucleotide-diphospho-sugar transferases"/>
    <property type="match status" value="1"/>
</dbReference>
<evidence type="ECO:0000256" key="1">
    <source>
        <dbReference type="ARBA" id="ARBA00010443"/>
    </source>
</evidence>
<evidence type="ECO:0000313" key="5">
    <source>
        <dbReference type="EMBL" id="MSS00555.1"/>
    </source>
</evidence>
<dbReference type="InterPro" id="IPR029044">
    <property type="entry name" value="Nucleotide-diphossugar_trans"/>
</dbReference>
<dbReference type="GO" id="GO:0005978">
    <property type="term" value="P:glycogen biosynthetic process"/>
    <property type="evidence" value="ECO:0007669"/>
    <property type="project" value="UniProtKB-KW"/>
</dbReference>
<keyword evidence="2" id="KW-0320">Glycogen biosynthesis</keyword>
<dbReference type="InterPro" id="IPR011831">
    <property type="entry name" value="ADP-Glc_PPase"/>
</dbReference>
<dbReference type="Gene3D" id="2.160.10.10">
    <property type="entry name" value="Hexapeptide repeat proteins"/>
    <property type="match status" value="1"/>
</dbReference>
<comment type="caution">
    <text evidence="5">The sequence shown here is derived from an EMBL/GenBank/DDBJ whole genome shotgun (WGS) entry which is preliminary data.</text>
</comment>
<dbReference type="Proteomes" id="UP000470082">
    <property type="component" value="Unassembled WGS sequence"/>
</dbReference>